<evidence type="ECO:0000256" key="4">
    <source>
        <dbReference type="SAM" id="Phobius"/>
    </source>
</evidence>
<comment type="caution">
    <text evidence="6">The sequence shown here is derived from an EMBL/GenBank/DDBJ whole genome shotgun (WGS) entry which is preliminary data.</text>
</comment>
<keyword evidence="4" id="KW-0472">Membrane</keyword>
<evidence type="ECO:0000256" key="2">
    <source>
        <dbReference type="ARBA" id="ARBA00022472"/>
    </source>
</evidence>
<proteinExistence type="inferred from homology"/>
<feature type="transmembrane region" description="Helical" evidence="4">
    <location>
        <begin position="551"/>
        <end position="572"/>
    </location>
</feature>
<dbReference type="InterPro" id="IPR036249">
    <property type="entry name" value="Thioredoxin-like_sf"/>
</dbReference>
<dbReference type="GO" id="GO:0009507">
    <property type="term" value="C:chloroplast"/>
    <property type="evidence" value="ECO:0007669"/>
    <property type="project" value="TreeGrafter"/>
</dbReference>
<evidence type="ECO:0000256" key="3">
    <source>
        <dbReference type="ARBA" id="ARBA00022946"/>
    </source>
</evidence>
<gene>
    <name evidence="6" type="ORF">Sango_0285400</name>
</gene>
<dbReference type="PANTHER" id="PTHR42899:SF1">
    <property type="entry name" value="SPERMATOGENESIS-ASSOCIATED PROTEIN 20"/>
    <property type="match status" value="1"/>
</dbReference>
<feature type="domain" description="Spermatogenesis-associated protein 20-like TRX" evidence="5">
    <location>
        <begin position="18"/>
        <end position="61"/>
    </location>
</feature>
<keyword evidence="4" id="KW-0812">Transmembrane</keyword>
<dbReference type="InterPro" id="IPR008928">
    <property type="entry name" value="6-hairpin_glycosidase_sf"/>
</dbReference>
<keyword evidence="2" id="KW-0804">Transcription</keyword>
<dbReference type="InterPro" id="IPR038538">
    <property type="entry name" value="MTERF_sf"/>
</dbReference>
<dbReference type="FunFam" id="1.25.70.10:FF:000001">
    <property type="entry name" value="Mitochondrial transcription termination factor-like"/>
    <property type="match status" value="1"/>
</dbReference>
<keyword evidence="4" id="KW-1133">Transmembrane helix</keyword>
<protein>
    <submittedName>
        <fullName evidence="6">Spermatogenesis-associated protein 20</fullName>
    </submittedName>
</protein>
<dbReference type="EMBL" id="JACGWL010000002">
    <property type="protein sequence ID" value="KAK4407044.1"/>
    <property type="molecule type" value="Genomic_DNA"/>
</dbReference>
<evidence type="ECO:0000256" key="1">
    <source>
        <dbReference type="ARBA" id="ARBA00007692"/>
    </source>
</evidence>
<keyword evidence="3" id="KW-0809">Transit peptide</keyword>
<organism evidence="6 7">
    <name type="scientific">Sesamum angolense</name>
    <dbReference type="NCBI Taxonomy" id="2727404"/>
    <lineage>
        <taxon>Eukaryota</taxon>
        <taxon>Viridiplantae</taxon>
        <taxon>Streptophyta</taxon>
        <taxon>Embryophyta</taxon>
        <taxon>Tracheophyta</taxon>
        <taxon>Spermatophyta</taxon>
        <taxon>Magnoliopsida</taxon>
        <taxon>eudicotyledons</taxon>
        <taxon>Gunneridae</taxon>
        <taxon>Pentapetalae</taxon>
        <taxon>asterids</taxon>
        <taxon>lamiids</taxon>
        <taxon>Lamiales</taxon>
        <taxon>Pedaliaceae</taxon>
        <taxon>Sesamum</taxon>
    </lineage>
</organism>
<feature type="transmembrane region" description="Helical" evidence="4">
    <location>
        <begin position="528"/>
        <end position="544"/>
    </location>
</feature>
<feature type="domain" description="Spermatogenesis-associated protein 20-like TRX" evidence="5">
    <location>
        <begin position="97"/>
        <end position="207"/>
    </location>
</feature>
<keyword evidence="2" id="KW-0805">Transcription regulation</keyword>
<dbReference type="Pfam" id="PF02536">
    <property type="entry name" value="mTERF"/>
    <property type="match status" value="1"/>
</dbReference>
<dbReference type="Proteomes" id="UP001289374">
    <property type="component" value="Unassembled WGS sequence"/>
</dbReference>
<dbReference type="GO" id="GO:0005975">
    <property type="term" value="P:carbohydrate metabolic process"/>
    <property type="evidence" value="ECO:0007669"/>
    <property type="project" value="InterPro"/>
</dbReference>
<dbReference type="InterPro" id="IPR024705">
    <property type="entry name" value="Ssp411"/>
</dbReference>
<dbReference type="SMART" id="SM00733">
    <property type="entry name" value="Mterf"/>
    <property type="match status" value="5"/>
</dbReference>
<dbReference type="CDD" id="cd02955">
    <property type="entry name" value="SSP411"/>
    <property type="match status" value="1"/>
</dbReference>
<name>A0AAE2C2V5_9LAMI</name>
<dbReference type="Pfam" id="PF03190">
    <property type="entry name" value="Thioredox_DsbH"/>
    <property type="match status" value="2"/>
</dbReference>
<dbReference type="InterPro" id="IPR003690">
    <property type="entry name" value="MTERF"/>
</dbReference>
<dbReference type="SUPFAM" id="SSF52833">
    <property type="entry name" value="Thioredoxin-like"/>
    <property type="match status" value="2"/>
</dbReference>
<comment type="similarity">
    <text evidence="1">Belongs to the mTERF family.</text>
</comment>
<dbReference type="InterPro" id="IPR004879">
    <property type="entry name" value="Ssp411-like_TRX"/>
</dbReference>
<dbReference type="Gene3D" id="3.40.30.10">
    <property type="entry name" value="Glutaredoxin"/>
    <property type="match status" value="1"/>
</dbReference>
<dbReference type="Gene3D" id="1.25.70.10">
    <property type="entry name" value="Transcription termination factor 3, mitochondrial"/>
    <property type="match status" value="1"/>
</dbReference>
<dbReference type="GO" id="GO:0003676">
    <property type="term" value="F:nucleic acid binding"/>
    <property type="evidence" value="ECO:0007669"/>
    <property type="project" value="InterPro"/>
</dbReference>
<keyword evidence="2" id="KW-0806">Transcription termination</keyword>
<dbReference type="GO" id="GO:0006353">
    <property type="term" value="P:DNA-templated transcription termination"/>
    <property type="evidence" value="ECO:0007669"/>
    <property type="project" value="UniProtKB-KW"/>
</dbReference>
<dbReference type="PANTHER" id="PTHR42899">
    <property type="entry name" value="SPERMATOGENESIS-ASSOCIATED PROTEIN 20"/>
    <property type="match status" value="1"/>
</dbReference>
<accession>A0AAE2C2V5</accession>
<dbReference type="SUPFAM" id="SSF48208">
    <property type="entry name" value="Six-hairpin glycosidases"/>
    <property type="match status" value="1"/>
</dbReference>
<reference evidence="6" key="1">
    <citation type="submission" date="2020-06" db="EMBL/GenBank/DDBJ databases">
        <authorList>
            <person name="Li T."/>
            <person name="Hu X."/>
            <person name="Zhang T."/>
            <person name="Song X."/>
            <person name="Zhang H."/>
            <person name="Dai N."/>
            <person name="Sheng W."/>
            <person name="Hou X."/>
            <person name="Wei L."/>
        </authorList>
    </citation>
    <scope>NUCLEOTIDE SEQUENCE</scope>
    <source>
        <strain evidence="6">K16</strain>
        <tissue evidence="6">Leaf</tissue>
    </source>
</reference>
<keyword evidence="7" id="KW-1185">Reference proteome</keyword>
<reference evidence="6" key="2">
    <citation type="journal article" date="2024" name="Plant">
        <title>Genomic evolution and insights into agronomic trait innovations of Sesamum species.</title>
        <authorList>
            <person name="Miao H."/>
            <person name="Wang L."/>
            <person name="Qu L."/>
            <person name="Liu H."/>
            <person name="Sun Y."/>
            <person name="Le M."/>
            <person name="Wang Q."/>
            <person name="Wei S."/>
            <person name="Zheng Y."/>
            <person name="Lin W."/>
            <person name="Duan Y."/>
            <person name="Cao H."/>
            <person name="Xiong S."/>
            <person name="Wang X."/>
            <person name="Wei L."/>
            <person name="Li C."/>
            <person name="Ma Q."/>
            <person name="Ju M."/>
            <person name="Zhao R."/>
            <person name="Li G."/>
            <person name="Mu C."/>
            <person name="Tian Q."/>
            <person name="Mei H."/>
            <person name="Zhang T."/>
            <person name="Gao T."/>
            <person name="Zhang H."/>
        </authorList>
    </citation>
    <scope>NUCLEOTIDE SEQUENCE</scope>
    <source>
        <strain evidence="6">K16</strain>
    </source>
</reference>
<dbReference type="AlphaFoldDB" id="A0AAE2C2V5"/>
<sequence>MADERSSKTASSEAHKHTNRLAEEHSPYLLQHAHNPVDWYPWGEEAFAEARKRDVPIFLSTLAIGMISFSCVTRVLLELDSEGLIFSTMQPFCNLRCHVMEVESFEDEEVAKLLNDWFVSIKVDREERPDVDKVYMTYVQALYGGGGWPLSVFLSPDLKPLMGGTYFPPDDKHGRPGFKTVLRKVKEAWDTNKDALVQSGAFAIEQLSEALSATAKSTKVPEALPEKAVQKCAEQLSDSYDSKYGGFGSAPKFPRPVEIQLMLYHSKKLKENGMPGEAKEDLSMVVLTLQCMARGGIHDHVGGGFHRYSVDECWHVPHFEKMLYDQGQLANVYLDVFSITKDVTYSSVSRDILDYLRRAMIGPNGEIFSAEDADSAEFEGASRKKEGAFYIWTSQEVEEILGEHAPLFKEHYYVKPSGNCDLSRMSDPHNEFKGKNVLIERNSTSVDGQSKCVYVTVGVLKDIVVFVEDSYLVSWNGLGECFFPHLGRAVCRKILGKGCDAERVSRYFYLPLRGFGALLTRMSHVSCFADWFQGLVSLSLLLISRTFKRSVVMFLVYYSLELFCLVGAYARLHSLVTNLYKSERCRFSGLFGGVAVRRFFIDYAMRKSFFRHSELHLSNCWLSGDLILLQAVLEKQAERHISVGFRNPKSGFFQNTKAITLGLSCTFASIDNRYVTVSKGFDRFTVCFLGAFRVSIFASSSGSAPVQQLTSVPGEDSSIVHLPLTFNCEPRGYKFSREKSQEKAYVISYLVNACGLSPEKAISASKKVHFDGPDKPDAVLNFLEKRGFSKTQVAELVRRQPRVLVSNPEKVLLPKIAVFLQLTGASEEEVFRTITLNPYILTRSVEHRLAPVYGYLKDIIGVGKVETLLRRGSWIFNIDLENRILPNVDFLREIGVPQSCIEFSLFHCAEIFLQKYAEFKQIVEEVKQMGFATSKTTFILAIHARTGKSNTALWDRSYEVYSKWGWSKDDIHMAFIKHPNCMLLSEKKISAAMNFLINKVGRESRSVAKCPQILFYNMEKRIVPRCSVVHLLSLKGLVKKDWSLGSVLCPVEKDFIKKYVTKYTEKLPQLYDVYLSSKPGVVEA</sequence>
<evidence type="ECO:0000313" key="6">
    <source>
        <dbReference type="EMBL" id="KAK4407044.1"/>
    </source>
</evidence>
<feature type="transmembrane region" description="Helical" evidence="4">
    <location>
        <begin position="57"/>
        <end position="77"/>
    </location>
</feature>
<evidence type="ECO:0000313" key="7">
    <source>
        <dbReference type="Proteomes" id="UP001289374"/>
    </source>
</evidence>
<evidence type="ECO:0000259" key="5">
    <source>
        <dbReference type="Pfam" id="PF03190"/>
    </source>
</evidence>